<dbReference type="EMBL" id="ML180491">
    <property type="protein sequence ID" value="THU77280.1"/>
    <property type="molecule type" value="Genomic_DNA"/>
</dbReference>
<proteinExistence type="predicted"/>
<dbReference type="EMBL" id="ML180326">
    <property type="protein sequence ID" value="THU77834.1"/>
    <property type="molecule type" value="Genomic_DNA"/>
</dbReference>
<dbReference type="AlphaFoldDB" id="A0A4S8KQ33"/>
<name>A0A4S8KQ33_DENBC</name>
<evidence type="ECO:0000313" key="1">
    <source>
        <dbReference type="EMBL" id="THU77280.1"/>
    </source>
</evidence>
<evidence type="ECO:0000313" key="3">
    <source>
        <dbReference type="Proteomes" id="UP000297245"/>
    </source>
</evidence>
<organism evidence="2 3">
    <name type="scientific">Dendrothele bispora (strain CBS 962.96)</name>
    <dbReference type="NCBI Taxonomy" id="1314807"/>
    <lineage>
        <taxon>Eukaryota</taxon>
        <taxon>Fungi</taxon>
        <taxon>Dikarya</taxon>
        <taxon>Basidiomycota</taxon>
        <taxon>Agaricomycotina</taxon>
        <taxon>Agaricomycetes</taxon>
        <taxon>Agaricomycetidae</taxon>
        <taxon>Agaricales</taxon>
        <taxon>Agaricales incertae sedis</taxon>
        <taxon>Dendrothele</taxon>
    </lineage>
</organism>
<evidence type="ECO:0000313" key="2">
    <source>
        <dbReference type="EMBL" id="THU77834.1"/>
    </source>
</evidence>
<reference evidence="2 3" key="1">
    <citation type="journal article" date="2019" name="Nat. Ecol. Evol.">
        <title>Megaphylogeny resolves global patterns of mushroom evolution.</title>
        <authorList>
            <person name="Varga T."/>
            <person name="Krizsan K."/>
            <person name="Foldi C."/>
            <person name="Dima B."/>
            <person name="Sanchez-Garcia M."/>
            <person name="Sanchez-Ramirez S."/>
            <person name="Szollosi G.J."/>
            <person name="Szarkandi J.G."/>
            <person name="Papp V."/>
            <person name="Albert L."/>
            <person name="Andreopoulos W."/>
            <person name="Angelini C."/>
            <person name="Antonin V."/>
            <person name="Barry K.W."/>
            <person name="Bougher N.L."/>
            <person name="Buchanan P."/>
            <person name="Buyck B."/>
            <person name="Bense V."/>
            <person name="Catcheside P."/>
            <person name="Chovatia M."/>
            <person name="Cooper J."/>
            <person name="Damon W."/>
            <person name="Desjardin D."/>
            <person name="Finy P."/>
            <person name="Geml J."/>
            <person name="Haridas S."/>
            <person name="Hughes K."/>
            <person name="Justo A."/>
            <person name="Karasinski D."/>
            <person name="Kautmanova I."/>
            <person name="Kiss B."/>
            <person name="Kocsube S."/>
            <person name="Kotiranta H."/>
            <person name="LaButti K.M."/>
            <person name="Lechner B.E."/>
            <person name="Liimatainen K."/>
            <person name="Lipzen A."/>
            <person name="Lukacs Z."/>
            <person name="Mihaltcheva S."/>
            <person name="Morgado L.N."/>
            <person name="Niskanen T."/>
            <person name="Noordeloos M.E."/>
            <person name="Ohm R.A."/>
            <person name="Ortiz-Santana B."/>
            <person name="Ovrebo C."/>
            <person name="Racz N."/>
            <person name="Riley R."/>
            <person name="Savchenko A."/>
            <person name="Shiryaev A."/>
            <person name="Soop K."/>
            <person name="Spirin V."/>
            <person name="Szebenyi C."/>
            <person name="Tomsovsky M."/>
            <person name="Tulloss R.E."/>
            <person name="Uehling J."/>
            <person name="Grigoriev I.V."/>
            <person name="Vagvolgyi C."/>
            <person name="Papp T."/>
            <person name="Martin F.M."/>
            <person name="Miettinen O."/>
            <person name="Hibbett D.S."/>
            <person name="Nagy L.G."/>
        </authorList>
    </citation>
    <scope>NUCLEOTIDE SEQUENCE [LARGE SCALE GENOMIC DNA]</scope>
    <source>
        <strain evidence="2 3">CBS 962.96</strain>
    </source>
</reference>
<protein>
    <submittedName>
        <fullName evidence="2">Uncharacterized protein</fullName>
    </submittedName>
</protein>
<sequence>MTHASNTNAMGYLTKKTVVVIARTEINDRPANEERCIQTPISIQHKNLHNSRCDIGRKHLKETVVLPQRSTAYFEWNIEMLQRPSTKNCGYTGLEDKTVGSVIGEVFMHLKYSTMSPRQAACVRTSVRVVELWDSAHWPIPNNWVYIHGALAGDGGTVQVIEWYRFNSI</sequence>
<accession>A0A4S8KQ33</accession>
<dbReference type="Proteomes" id="UP000297245">
    <property type="component" value="Unassembled WGS sequence"/>
</dbReference>
<gene>
    <name evidence="2" type="ORF">K435DRAFT_812091</name>
    <name evidence="1" type="ORF">K435DRAFT_812597</name>
</gene>
<keyword evidence="3" id="KW-1185">Reference proteome</keyword>